<dbReference type="InterPro" id="IPR050155">
    <property type="entry name" value="HAD-like_hydrolase_sf"/>
</dbReference>
<dbReference type="GO" id="GO:0005829">
    <property type="term" value="C:cytosol"/>
    <property type="evidence" value="ECO:0007669"/>
    <property type="project" value="TreeGrafter"/>
</dbReference>
<keyword evidence="2" id="KW-1185">Reference proteome</keyword>
<accession>A0A6V8KH26</accession>
<dbReference type="SUPFAM" id="SSF56784">
    <property type="entry name" value="HAD-like"/>
    <property type="match status" value="1"/>
</dbReference>
<dbReference type="Pfam" id="PF13242">
    <property type="entry name" value="Hydrolase_like"/>
    <property type="match status" value="1"/>
</dbReference>
<dbReference type="Gene3D" id="3.40.50.1000">
    <property type="entry name" value="HAD superfamily/HAD-like"/>
    <property type="match status" value="1"/>
</dbReference>
<evidence type="ECO:0000313" key="2">
    <source>
        <dbReference type="Proteomes" id="UP000482800"/>
    </source>
</evidence>
<dbReference type="PANTHER" id="PTHR43434:SF1">
    <property type="entry name" value="PHOSPHOGLYCOLATE PHOSPHATASE"/>
    <property type="match status" value="1"/>
</dbReference>
<dbReference type="GO" id="GO:0006281">
    <property type="term" value="P:DNA repair"/>
    <property type="evidence" value="ECO:0007669"/>
    <property type="project" value="TreeGrafter"/>
</dbReference>
<comment type="caution">
    <text evidence="1">The sequence shown here is derived from an EMBL/GenBank/DDBJ whole genome shotgun (WGS) entry which is preliminary data.</text>
</comment>
<name>A0A6V8KH26_9ACTN</name>
<proteinExistence type="predicted"/>
<dbReference type="AlphaFoldDB" id="A0A6V8KH26"/>
<dbReference type="NCBIfam" id="TIGR01509">
    <property type="entry name" value="HAD-SF-IA-v3"/>
    <property type="match status" value="1"/>
</dbReference>
<organism evidence="1 2">
    <name type="scientific">Phytohabitans houttuyneae</name>
    <dbReference type="NCBI Taxonomy" id="1076126"/>
    <lineage>
        <taxon>Bacteria</taxon>
        <taxon>Bacillati</taxon>
        <taxon>Actinomycetota</taxon>
        <taxon>Actinomycetes</taxon>
        <taxon>Micromonosporales</taxon>
        <taxon>Micromonosporaceae</taxon>
    </lineage>
</organism>
<dbReference type="InterPro" id="IPR006439">
    <property type="entry name" value="HAD-SF_hydro_IA"/>
</dbReference>
<dbReference type="EMBL" id="BLPF01000001">
    <property type="protein sequence ID" value="GFJ80015.1"/>
    <property type="molecule type" value="Genomic_DNA"/>
</dbReference>
<dbReference type="Proteomes" id="UP000482800">
    <property type="component" value="Unassembled WGS sequence"/>
</dbReference>
<dbReference type="PANTHER" id="PTHR43434">
    <property type="entry name" value="PHOSPHOGLYCOLATE PHOSPHATASE"/>
    <property type="match status" value="1"/>
</dbReference>
<evidence type="ECO:0008006" key="3">
    <source>
        <dbReference type="Google" id="ProtNLM"/>
    </source>
</evidence>
<reference evidence="1 2" key="2">
    <citation type="submission" date="2020-03" db="EMBL/GenBank/DDBJ databases">
        <authorList>
            <person name="Ichikawa N."/>
            <person name="Kimura A."/>
            <person name="Kitahashi Y."/>
            <person name="Uohara A."/>
        </authorList>
    </citation>
    <scope>NUCLEOTIDE SEQUENCE [LARGE SCALE GENOMIC DNA]</scope>
    <source>
        <strain evidence="1 2">NBRC 108639</strain>
    </source>
</reference>
<dbReference type="InterPro" id="IPR036412">
    <property type="entry name" value="HAD-like_sf"/>
</dbReference>
<dbReference type="InterPro" id="IPR023214">
    <property type="entry name" value="HAD_sf"/>
</dbReference>
<sequence>MTSYLAARRLAGHVHPIVGRAYAEPARMKPNPDPILCAASTLGVDRAQCVLIGDSLADIDGARAAGVPVIGYANRPWKIDRFAEAGADVWSRPWVKLRMRS</sequence>
<dbReference type="GO" id="GO:0008967">
    <property type="term" value="F:phosphoglycolate phosphatase activity"/>
    <property type="evidence" value="ECO:0007669"/>
    <property type="project" value="TreeGrafter"/>
</dbReference>
<evidence type="ECO:0000313" key="1">
    <source>
        <dbReference type="EMBL" id="GFJ80015.1"/>
    </source>
</evidence>
<reference evidence="1 2" key="1">
    <citation type="submission" date="2020-03" db="EMBL/GenBank/DDBJ databases">
        <title>Whole genome shotgun sequence of Phytohabitans houttuyneae NBRC 108639.</title>
        <authorList>
            <person name="Komaki H."/>
            <person name="Tamura T."/>
        </authorList>
    </citation>
    <scope>NUCLEOTIDE SEQUENCE [LARGE SCALE GENOMIC DNA]</scope>
    <source>
        <strain evidence="1 2">NBRC 108639</strain>
    </source>
</reference>
<gene>
    <name evidence="1" type="ORF">Phou_041950</name>
</gene>
<protein>
    <recommendedName>
        <fullName evidence="3">HAD family hydrolase</fullName>
    </recommendedName>
</protein>